<dbReference type="SUPFAM" id="SSF56672">
    <property type="entry name" value="DNA/RNA polymerases"/>
    <property type="match status" value="1"/>
</dbReference>
<sequence>MTIQQAVEQQIELEKQFSKNQLLPRMRHYFLVEAETDYPTYIKEHMDLDFGIDFLVQMALHKRCDLQTMYGLMRHHFKDDPQACVNGLLLAVEKDLADYDLDINTFIVKFELPPELQAELDLFQYPLPMVVKPAEVVTNRDTGYLTNKGSIILKKNHHDNDVCLDHINRMNSIKLALNMDVVKFVSNSWKNLDRPKPGELGEDFQKRRKAFAKYDKTAKQVADILNENSDHFYLTHKYDKRGRTYCQGYHITYQGNDWNKAAVEFYDREYVI</sequence>
<keyword evidence="2" id="KW-1185">Reference proteome</keyword>
<proteinExistence type="predicted"/>
<dbReference type="Proteomes" id="UP000030040">
    <property type="component" value="Segment"/>
</dbReference>
<gene>
    <name evidence="1" type="ORF">RG2014_022</name>
</gene>
<dbReference type="EMBL" id="KM879221">
    <property type="protein sequence ID" value="AIU44276.1"/>
    <property type="molecule type" value="Genomic_DNA"/>
</dbReference>
<evidence type="ECO:0000313" key="1">
    <source>
        <dbReference type="EMBL" id="AIU44276.1"/>
    </source>
</evidence>
<dbReference type="OrthoDB" id="4383at10239"/>
<name>A0A097PBD1_9CAUD</name>
<dbReference type="KEGG" id="vg:24638707"/>
<dbReference type="GeneID" id="24638707"/>
<dbReference type="RefSeq" id="YP_009148385.1">
    <property type="nucleotide sequence ID" value="NC_027348.2"/>
</dbReference>
<accession>A0A097PBD1</accession>
<reference evidence="2" key="1">
    <citation type="submission" date="2014-10" db="EMBL/GenBank/DDBJ databases">
        <title>Draft genome sequence of lytic bacteriophage specific to a multidrug resistant bacterium Delftia tsuruhatensis ARB-1.</title>
        <authorList>
            <person name="Bhattacharjee A.S."/>
            <person name="Motlagh A.M."/>
            <person name="Goel R."/>
        </authorList>
    </citation>
    <scope>NUCLEOTIDE SEQUENCE [LARGE SCALE GENOMIC DNA]</scope>
</reference>
<organism evidence="1 2">
    <name type="scientific">Delftia phage RG-2014</name>
    <dbReference type="NCBI Taxonomy" id="1563661"/>
    <lineage>
        <taxon>Viruses</taxon>
        <taxon>Duplodnaviria</taxon>
        <taxon>Heunggongvirae</taxon>
        <taxon>Uroviricota</taxon>
        <taxon>Caudoviricetes</taxon>
        <taxon>Schitoviridae</taxon>
        <taxon>Dendoorenvirus</taxon>
        <taxon>Dendoorenvirus RG2014</taxon>
    </lineage>
</organism>
<dbReference type="InterPro" id="IPR043502">
    <property type="entry name" value="DNA/RNA_pol_sf"/>
</dbReference>
<evidence type="ECO:0000313" key="2">
    <source>
        <dbReference type="Proteomes" id="UP000030040"/>
    </source>
</evidence>
<protein>
    <submittedName>
        <fullName evidence="1">RNA polymerase I subunit</fullName>
    </submittedName>
</protein>